<feature type="region of interest" description="Disordered" evidence="1">
    <location>
        <begin position="470"/>
        <end position="530"/>
    </location>
</feature>
<organism evidence="3 4">
    <name type="scientific">Amorphotheca resinae ATCC 22711</name>
    <dbReference type="NCBI Taxonomy" id="857342"/>
    <lineage>
        <taxon>Eukaryota</taxon>
        <taxon>Fungi</taxon>
        <taxon>Dikarya</taxon>
        <taxon>Ascomycota</taxon>
        <taxon>Pezizomycotina</taxon>
        <taxon>Leotiomycetes</taxon>
        <taxon>Helotiales</taxon>
        <taxon>Amorphothecaceae</taxon>
        <taxon>Amorphotheca</taxon>
    </lineage>
</organism>
<feature type="region of interest" description="Disordered" evidence="1">
    <location>
        <begin position="266"/>
        <end position="296"/>
    </location>
</feature>
<evidence type="ECO:0000313" key="3">
    <source>
        <dbReference type="EMBL" id="PSS23455.1"/>
    </source>
</evidence>
<dbReference type="EMBL" id="KZ679008">
    <property type="protein sequence ID" value="PSS23455.1"/>
    <property type="molecule type" value="Genomic_DNA"/>
</dbReference>
<dbReference type="AlphaFoldDB" id="A0A2T3B9A3"/>
<keyword evidence="2" id="KW-0812">Transmembrane</keyword>
<sequence length="994" mass="108086">MSPTAGYPLNSIHARAETHVDSTAPPLGAVIGIVFGGSFGILIISASFVVYLLRRKDRLERARIQSTEASIVHVEAKEPARTFPLVDPLGIPRLHSLSSGHCCGKDDGSIQWLTGDVGNGMSIASVSSKGLFSSKGLTWLSGKRRQSWTRGSTVPIPNNSLPLTRLQPPSTGTLEQIAPSSHLDPSLPKWLARTCSKTSKTKVYIGPNAHNPNSFSTNPYEAQEVASLPQIPPMPRRVAPGTQFSTILRSTSERLKSARKQALSRTLTTLSQLPGLPPTERLPTPPRKPVPESRMVSDDATSIISSIFGGYLSRSPSPERKVPRTAGCAFPRQNYSPSTSILSDDSLCPLDVPDLAMPAPFTPGGLRGEQRYRMRVSSDGSKAISAPIHKDSRTSVLEPYNQADTIDASDLSISAKVSLANDPFYSSVKRSKSAVPVFQPRPLYIRKAMFGLEASWERYSGSISPLEIASDNAQSPSRRRETTQSSPISKGAELNPFQWYPQKPMDPRPVLANQKRAGSPRKKGHQRSNVVRISGIPRPSSVGEVPEGSEEHLSSMKNDIPNTPIGMTEPSKTACFPLKSVPRSLSCHPPSTAIFNPSVTVPELLPGRSLEDSPTLGVVTFPPKLAIRDHSVEASGSISDSRTNESRHQSLVLSGMVPNPAFFVAEPSSGRPDLPSNSEIMESIEERPLSLPVSISSSTAVQRPSPSLTSILPTNSPMSSGTLGRRGDMSMRNSVSSIYSEYQASPAQPVFARSPSVSPQPRNPRAGSAEGGSVSDLSSGHFLSLRLKSGAPKKKVEKQISARLISEIRRRERRRSQLRALSWNGEQRLKLAGVSSLATRPGQPDSLGSKFSTSPIDQWTLRTSHDVSMDTNPYMELVREITEHGKVNEIRWSDAMIRHPLQVTSRQSKWEYPSPQLPPQCRWEMESKIMPDLTSEDGPGKENIGDENTIAMQLKPSIYGNWNGNHGRPDSLGLYDSEGFLKSSPDRRGALGRG</sequence>
<accession>A0A2T3B9A3</accession>
<feature type="region of interest" description="Disordered" evidence="1">
    <location>
        <begin position="697"/>
        <end position="730"/>
    </location>
</feature>
<evidence type="ECO:0000256" key="1">
    <source>
        <dbReference type="SAM" id="MobiDB-lite"/>
    </source>
</evidence>
<dbReference type="InParanoid" id="A0A2T3B9A3"/>
<keyword evidence="2" id="KW-0472">Membrane</keyword>
<dbReference type="RefSeq" id="XP_024723501.1">
    <property type="nucleotide sequence ID" value="XM_024868658.1"/>
</dbReference>
<keyword evidence="4" id="KW-1185">Reference proteome</keyword>
<dbReference type="GeneID" id="36576739"/>
<feature type="region of interest" description="Disordered" evidence="1">
    <location>
        <begin position="973"/>
        <end position="994"/>
    </location>
</feature>
<name>A0A2T3B9A3_AMORE</name>
<feature type="compositionally biased region" description="Polar residues" evidence="1">
    <location>
        <begin position="697"/>
        <end position="722"/>
    </location>
</feature>
<evidence type="ECO:0000313" key="4">
    <source>
        <dbReference type="Proteomes" id="UP000241818"/>
    </source>
</evidence>
<feature type="compositionally biased region" description="Basic and acidic residues" evidence="1">
    <location>
        <begin position="984"/>
        <end position="994"/>
    </location>
</feature>
<proteinExistence type="predicted"/>
<reference evidence="3 4" key="1">
    <citation type="journal article" date="2018" name="New Phytol.">
        <title>Comparative genomics and transcriptomics depict ericoid mycorrhizal fungi as versatile saprotrophs and plant mutualists.</title>
        <authorList>
            <person name="Martino E."/>
            <person name="Morin E."/>
            <person name="Grelet G.A."/>
            <person name="Kuo A."/>
            <person name="Kohler A."/>
            <person name="Daghino S."/>
            <person name="Barry K.W."/>
            <person name="Cichocki N."/>
            <person name="Clum A."/>
            <person name="Dockter R.B."/>
            <person name="Hainaut M."/>
            <person name="Kuo R.C."/>
            <person name="LaButti K."/>
            <person name="Lindahl B.D."/>
            <person name="Lindquist E.A."/>
            <person name="Lipzen A."/>
            <person name="Khouja H.R."/>
            <person name="Magnuson J."/>
            <person name="Murat C."/>
            <person name="Ohm R.A."/>
            <person name="Singer S.W."/>
            <person name="Spatafora J.W."/>
            <person name="Wang M."/>
            <person name="Veneault-Fourrey C."/>
            <person name="Henrissat B."/>
            <person name="Grigoriev I.V."/>
            <person name="Martin F.M."/>
            <person name="Perotto S."/>
        </authorList>
    </citation>
    <scope>NUCLEOTIDE SEQUENCE [LARGE SCALE GENOMIC DNA]</scope>
    <source>
        <strain evidence="3 4">ATCC 22711</strain>
    </source>
</reference>
<feature type="region of interest" description="Disordered" evidence="1">
    <location>
        <begin position="535"/>
        <end position="554"/>
    </location>
</feature>
<feature type="region of interest" description="Disordered" evidence="1">
    <location>
        <begin position="750"/>
        <end position="778"/>
    </location>
</feature>
<keyword evidence="2" id="KW-1133">Transmembrane helix</keyword>
<evidence type="ECO:0000256" key="2">
    <source>
        <dbReference type="SAM" id="Phobius"/>
    </source>
</evidence>
<feature type="transmembrane region" description="Helical" evidence="2">
    <location>
        <begin position="27"/>
        <end position="53"/>
    </location>
</feature>
<gene>
    <name evidence="3" type="ORF">M430DRAFT_57223</name>
</gene>
<dbReference type="Proteomes" id="UP000241818">
    <property type="component" value="Unassembled WGS sequence"/>
</dbReference>
<dbReference type="OrthoDB" id="3546893at2759"/>
<protein>
    <submittedName>
        <fullName evidence="3">Uncharacterized protein</fullName>
    </submittedName>
</protein>